<dbReference type="InterPro" id="IPR027417">
    <property type="entry name" value="P-loop_NTPase"/>
</dbReference>
<protein>
    <recommendedName>
        <fullName evidence="8">ATPase AAA-type core domain-containing protein</fullName>
    </recommendedName>
</protein>
<dbReference type="Gene3D" id="3.40.50.300">
    <property type="entry name" value="P-loop containing nucleotide triphosphate hydrolases"/>
    <property type="match status" value="1"/>
</dbReference>
<evidence type="ECO:0000256" key="1">
    <source>
        <dbReference type="ARBA" id="ARBA00004202"/>
    </source>
</evidence>
<evidence type="ECO:0000313" key="7">
    <source>
        <dbReference type="Proteomes" id="UP000663792"/>
    </source>
</evidence>
<dbReference type="PANTHER" id="PTHR42771:SF2">
    <property type="entry name" value="IRON(3+)-HYDROXAMATE IMPORT ATP-BINDING PROTEIN FHUC"/>
    <property type="match status" value="1"/>
</dbReference>
<evidence type="ECO:0008006" key="8">
    <source>
        <dbReference type="Google" id="ProtNLM"/>
    </source>
</evidence>
<evidence type="ECO:0000256" key="3">
    <source>
        <dbReference type="ARBA" id="ARBA00022475"/>
    </source>
</evidence>
<dbReference type="Proteomes" id="UP000663792">
    <property type="component" value="Unassembled WGS sequence"/>
</dbReference>
<dbReference type="SUPFAM" id="SSF52540">
    <property type="entry name" value="P-loop containing nucleoside triphosphate hydrolases"/>
    <property type="match status" value="1"/>
</dbReference>
<dbReference type="AlphaFoldDB" id="A0A938YGF3"/>
<dbReference type="CDD" id="cd00267">
    <property type="entry name" value="ABC_ATPase"/>
    <property type="match status" value="1"/>
</dbReference>
<accession>A0A938YGF3</accession>
<evidence type="ECO:0000256" key="2">
    <source>
        <dbReference type="ARBA" id="ARBA00022448"/>
    </source>
</evidence>
<reference evidence="6" key="1">
    <citation type="submission" date="2021-01" db="EMBL/GenBank/DDBJ databases">
        <title>YIM 132084 draft genome.</title>
        <authorList>
            <person name="An D."/>
        </authorList>
    </citation>
    <scope>NUCLEOTIDE SEQUENCE</scope>
    <source>
        <strain evidence="6">YIM 132084</strain>
    </source>
</reference>
<gene>
    <name evidence="6" type="ORF">JL106_19250</name>
</gene>
<evidence type="ECO:0000256" key="4">
    <source>
        <dbReference type="ARBA" id="ARBA00023065"/>
    </source>
</evidence>
<dbReference type="InterPro" id="IPR051535">
    <property type="entry name" value="Siderophore_ABC-ATPase"/>
</dbReference>
<organism evidence="6 7">
    <name type="scientific">Nakamurella leprariae</name>
    <dbReference type="NCBI Taxonomy" id="2803911"/>
    <lineage>
        <taxon>Bacteria</taxon>
        <taxon>Bacillati</taxon>
        <taxon>Actinomycetota</taxon>
        <taxon>Actinomycetes</taxon>
        <taxon>Nakamurellales</taxon>
        <taxon>Nakamurellaceae</taxon>
        <taxon>Nakamurella</taxon>
    </lineage>
</organism>
<sequence length="163" mass="18210">MVGARGPSCLARATPPDGVGGSRWGYFLRAETMHSFYTYLEQNPRSPFAPPEPRFHEMSHGQSFLTMLRDRFTRPGLYVLDEPESALSFSGCLALVALLGELTARGDTQVVVATHSPIVAAYPGATILEVGEWGLREVPYEQLQLVDHWRRFLARPDRYLGDD</sequence>
<comment type="caution">
    <text evidence="6">The sequence shown here is derived from an EMBL/GenBank/DDBJ whole genome shotgun (WGS) entry which is preliminary data.</text>
</comment>
<dbReference type="PANTHER" id="PTHR42771">
    <property type="entry name" value="IRON(3+)-HYDROXAMATE IMPORT ATP-BINDING PROTEIN FHUC"/>
    <property type="match status" value="1"/>
</dbReference>
<dbReference type="GO" id="GO:0006811">
    <property type="term" value="P:monoatomic ion transport"/>
    <property type="evidence" value="ECO:0007669"/>
    <property type="project" value="UniProtKB-KW"/>
</dbReference>
<name>A0A938YGF3_9ACTN</name>
<keyword evidence="4" id="KW-0406">Ion transport</keyword>
<evidence type="ECO:0000313" key="6">
    <source>
        <dbReference type="EMBL" id="MBM9469429.1"/>
    </source>
</evidence>
<dbReference type="EMBL" id="JAERWK010000026">
    <property type="protein sequence ID" value="MBM9469429.1"/>
    <property type="molecule type" value="Genomic_DNA"/>
</dbReference>
<keyword evidence="5" id="KW-0472">Membrane</keyword>
<dbReference type="GO" id="GO:0005886">
    <property type="term" value="C:plasma membrane"/>
    <property type="evidence" value="ECO:0007669"/>
    <property type="project" value="UniProtKB-SubCell"/>
</dbReference>
<keyword evidence="3" id="KW-1003">Cell membrane</keyword>
<keyword evidence="2" id="KW-0813">Transport</keyword>
<evidence type="ECO:0000256" key="5">
    <source>
        <dbReference type="ARBA" id="ARBA00023136"/>
    </source>
</evidence>
<keyword evidence="7" id="KW-1185">Reference proteome</keyword>
<proteinExistence type="predicted"/>
<comment type="subcellular location">
    <subcellularLocation>
        <location evidence="1">Cell membrane</location>
        <topology evidence="1">Peripheral membrane protein</topology>
    </subcellularLocation>
</comment>